<comment type="caution">
    <text evidence="3">The sequence shown here is derived from an EMBL/GenBank/DDBJ whole genome shotgun (WGS) entry which is preliminary data.</text>
</comment>
<sequence>MPYDEPPDLAAMTLREITEVIEAHELPPVDRWNPRDTADSHARIAADGTWFHEGREITRPAMIRTFSSLLKRDRKGRHWLVTPECKQSIEVEDAAFIAIDTKVLDGALAFRLNTDELVIAGPDHPLRTAGDLDTPSVYLMVRHGCEAKLNRSTWLQLAHHALANDDGFWVESQGERFSLYPE</sequence>
<dbReference type="Pfam" id="PF21028">
    <property type="entry name" value="DUF1285_C"/>
    <property type="match status" value="1"/>
</dbReference>
<accession>A0ABS5W4R5</accession>
<dbReference type="Gene3D" id="2.30.270.10">
    <property type="entry name" value="duf1285 protein"/>
    <property type="match status" value="1"/>
</dbReference>
<reference evidence="3 4" key="1">
    <citation type="submission" date="2021-05" db="EMBL/GenBank/DDBJ databases">
        <title>Croceibacterium sp. LX-88 genome sequence.</title>
        <authorList>
            <person name="Luo X."/>
        </authorList>
    </citation>
    <scope>NUCLEOTIDE SEQUENCE [LARGE SCALE GENOMIC DNA]</scope>
    <source>
        <strain evidence="3 4">LX-88</strain>
    </source>
</reference>
<dbReference type="InterPro" id="IPR023361">
    <property type="entry name" value="DUF1285_beta_roll_sf"/>
</dbReference>
<dbReference type="InterPro" id="IPR048341">
    <property type="entry name" value="DUF1285_N"/>
</dbReference>
<keyword evidence="4" id="KW-1185">Reference proteome</keyword>
<dbReference type="InterPro" id="IPR010707">
    <property type="entry name" value="DUF1285"/>
</dbReference>
<dbReference type="Pfam" id="PF06938">
    <property type="entry name" value="DUF1285_N"/>
    <property type="match status" value="1"/>
</dbReference>
<evidence type="ECO:0000313" key="4">
    <source>
        <dbReference type="Proteomes" id="UP000811255"/>
    </source>
</evidence>
<evidence type="ECO:0000259" key="1">
    <source>
        <dbReference type="Pfam" id="PF06938"/>
    </source>
</evidence>
<feature type="domain" description="DUF1285" evidence="2">
    <location>
        <begin position="96"/>
        <end position="179"/>
    </location>
</feature>
<dbReference type="EMBL" id="JAHFVK010000001">
    <property type="protein sequence ID" value="MBT2134278.1"/>
    <property type="molecule type" value="Genomic_DNA"/>
</dbReference>
<feature type="domain" description="DUF1285" evidence="1">
    <location>
        <begin position="27"/>
        <end position="94"/>
    </location>
</feature>
<dbReference type="Gene3D" id="3.10.540.10">
    <property type="entry name" value="duf1285 like domain"/>
    <property type="match status" value="1"/>
</dbReference>
<proteinExistence type="predicted"/>
<organism evidence="3 4">
    <name type="scientific">Croceibacterium selenioxidans</name>
    <dbReference type="NCBI Taxonomy" id="2838833"/>
    <lineage>
        <taxon>Bacteria</taxon>
        <taxon>Pseudomonadati</taxon>
        <taxon>Pseudomonadota</taxon>
        <taxon>Alphaproteobacteria</taxon>
        <taxon>Sphingomonadales</taxon>
        <taxon>Erythrobacteraceae</taxon>
        <taxon>Croceibacterium</taxon>
    </lineage>
</organism>
<dbReference type="Proteomes" id="UP000811255">
    <property type="component" value="Unassembled WGS sequence"/>
</dbReference>
<protein>
    <submittedName>
        <fullName evidence="3">DUF1285 domain-containing protein</fullName>
    </submittedName>
</protein>
<dbReference type="RefSeq" id="WP_214535610.1">
    <property type="nucleotide sequence ID" value="NZ_JAHFVK010000001.1"/>
</dbReference>
<evidence type="ECO:0000313" key="3">
    <source>
        <dbReference type="EMBL" id="MBT2134278.1"/>
    </source>
</evidence>
<gene>
    <name evidence="3" type="ORF">KK137_08040</name>
</gene>
<dbReference type="InterPro" id="IPR048342">
    <property type="entry name" value="DUF1285_C"/>
</dbReference>
<name>A0ABS5W4R5_9SPHN</name>
<dbReference type="PIRSF" id="PIRSF029557">
    <property type="entry name" value="UCP029557"/>
    <property type="match status" value="1"/>
</dbReference>
<evidence type="ECO:0000259" key="2">
    <source>
        <dbReference type="Pfam" id="PF21028"/>
    </source>
</evidence>